<evidence type="ECO:0000256" key="1">
    <source>
        <dbReference type="ARBA" id="ARBA00006538"/>
    </source>
</evidence>
<name>A0ABR1L5X6_9PEZI</name>
<keyword evidence="6" id="KW-1185">Reference proteome</keyword>
<dbReference type="SUPFAM" id="SSF54637">
    <property type="entry name" value="Thioesterase/thiol ester dehydrase-isomerase"/>
    <property type="match status" value="1"/>
</dbReference>
<comment type="caution">
    <text evidence="5">The sequence shown here is derived from an EMBL/GenBank/DDBJ whole genome shotgun (WGS) entry which is preliminary data.</text>
</comment>
<accession>A0ABR1L5X6</accession>
<dbReference type="PANTHER" id="PTHR11066:SF64">
    <property type="entry name" value="ACYL-COA THIOESTERASE (AFU_ORTHOLOGUE AFUA_1G12060)"/>
    <property type="match status" value="1"/>
</dbReference>
<dbReference type="InterPro" id="IPR003703">
    <property type="entry name" value="Acyl_CoA_thio"/>
</dbReference>
<evidence type="ECO:0000256" key="2">
    <source>
        <dbReference type="ARBA" id="ARBA00022801"/>
    </source>
</evidence>
<dbReference type="Pfam" id="PF13622">
    <property type="entry name" value="4HBT_3"/>
    <property type="match status" value="1"/>
</dbReference>
<feature type="compositionally biased region" description="Polar residues" evidence="3">
    <location>
        <begin position="1"/>
        <end position="15"/>
    </location>
</feature>
<dbReference type="InterPro" id="IPR029069">
    <property type="entry name" value="HotDog_dom_sf"/>
</dbReference>
<dbReference type="Proteomes" id="UP001365128">
    <property type="component" value="Unassembled WGS sequence"/>
</dbReference>
<dbReference type="InterPro" id="IPR042171">
    <property type="entry name" value="Acyl-CoA_hotdog"/>
</dbReference>
<comment type="similarity">
    <text evidence="1">Belongs to the C/M/P thioester hydrolase family.</text>
</comment>
<keyword evidence="2" id="KW-0378">Hydrolase</keyword>
<dbReference type="EMBL" id="JBBPDW010000066">
    <property type="protein sequence ID" value="KAK7530043.1"/>
    <property type="molecule type" value="Genomic_DNA"/>
</dbReference>
<organism evidence="5 6">
    <name type="scientific">Phyllosticta citricarpa</name>
    <dbReference type="NCBI Taxonomy" id="55181"/>
    <lineage>
        <taxon>Eukaryota</taxon>
        <taxon>Fungi</taxon>
        <taxon>Dikarya</taxon>
        <taxon>Ascomycota</taxon>
        <taxon>Pezizomycotina</taxon>
        <taxon>Dothideomycetes</taxon>
        <taxon>Dothideomycetes incertae sedis</taxon>
        <taxon>Botryosphaeriales</taxon>
        <taxon>Phyllostictaceae</taxon>
        <taxon>Phyllosticta</taxon>
    </lineage>
</organism>
<evidence type="ECO:0000256" key="3">
    <source>
        <dbReference type="SAM" id="MobiDB-lite"/>
    </source>
</evidence>
<proteinExistence type="inferred from homology"/>
<evidence type="ECO:0000259" key="4">
    <source>
        <dbReference type="Pfam" id="PF13622"/>
    </source>
</evidence>
<gene>
    <name evidence="5" type="ORF">IWX46DRAFT_645453</name>
</gene>
<dbReference type="PANTHER" id="PTHR11066">
    <property type="entry name" value="ACYL-COA THIOESTERASE"/>
    <property type="match status" value="1"/>
</dbReference>
<feature type="region of interest" description="Disordered" evidence="3">
    <location>
        <begin position="1"/>
        <end position="30"/>
    </location>
</feature>
<sequence>MEEQQGSPPSGQLTAQKARDKSKHSPSIPLTNPTSFASLIALERLPATTFTSIEPVVAGGARVIRNENGHRRLQLTTYGGQMFAQAAWAAAETIGSGWVIHNVTGTFLAPGVHGVPFTYHVRSLLEGKTFRLRTVEAIQPCLSSGSGTTTTSRVTVSFKKMVPSAVRLSKFDHQPPPSAAVRHALARLHAGASPHPKTLTPRTFPTLQAMLDCRQTAREPLYTSSVAGVEAVLLMDIFRFRDKVYAARRRHFIQQLENRSSLLGRPQTCPSAGI</sequence>
<dbReference type="InterPro" id="IPR049449">
    <property type="entry name" value="TesB_ACOT8-like_N"/>
</dbReference>
<reference evidence="5 6" key="1">
    <citation type="submission" date="2024-04" db="EMBL/GenBank/DDBJ databases">
        <title>Phyllosticta paracitricarpa is synonymous to the EU quarantine fungus P. citricarpa based on phylogenomic analyses.</title>
        <authorList>
            <consortium name="Lawrence Berkeley National Laboratory"/>
            <person name="Van Ingen-Buijs V.A."/>
            <person name="Van Westerhoven A.C."/>
            <person name="Haridas S."/>
            <person name="Skiadas P."/>
            <person name="Martin F."/>
            <person name="Groenewald J.Z."/>
            <person name="Crous P.W."/>
            <person name="Seidl M.F."/>
        </authorList>
    </citation>
    <scope>NUCLEOTIDE SEQUENCE [LARGE SCALE GENOMIC DNA]</scope>
    <source>
        <strain evidence="5 6">CBS 122670</strain>
    </source>
</reference>
<feature type="domain" description="Acyl-CoA thioesterase-like N-terminal HotDog" evidence="4">
    <location>
        <begin position="74"/>
        <end position="151"/>
    </location>
</feature>
<evidence type="ECO:0000313" key="6">
    <source>
        <dbReference type="Proteomes" id="UP001365128"/>
    </source>
</evidence>
<protein>
    <submittedName>
        <fullName evidence="5">HotDog domain-containing protein</fullName>
    </submittedName>
</protein>
<evidence type="ECO:0000313" key="5">
    <source>
        <dbReference type="EMBL" id="KAK7530043.1"/>
    </source>
</evidence>
<dbReference type="Gene3D" id="2.40.160.210">
    <property type="entry name" value="Acyl-CoA thioesterase, double hotdog domain"/>
    <property type="match status" value="1"/>
</dbReference>